<proteinExistence type="predicted"/>
<feature type="domain" description="SGNH hydrolase-type esterase" evidence="1">
    <location>
        <begin position="18"/>
        <end position="198"/>
    </location>
</feature>
<dbReference type="Proteomes" id="UP000307749">
    <property type="component" value="Unassembled WGS sequence"/>
</dbReference>
<dbReference type="PANTHER" id="PTHR43784:SF2">
    <property type="entry name" value="GDSL-LIKE LIPASE_ACYLHYDROLASE, PUTATIVE (AFU_ORTHOLOGUE AFUA_2G00820)-RELATED"/>
    <property type="match status" value="1"/>
</dbReference>
<keyword evidence="3" id="KW-1185">Reference proteome</keyword>
<evidence type="ECO:0000259" key="1">
    <source>
        <dbReference type="Pfam" id="PF13472"/>
    </source>
</evidence>
<reference evidence="2 3" key="1">
    <citation type="submission" date="2017-02" db="EMBL/GenBank/DDBJ databases">
        <title>Whole genome sequencing of Metallibacterium scheffleri DSM 24874 (T).</title>
        <authorList>
            <person name="Kumar S."/>
            <person name="Patil P."/>
            <person name="Patil P.B."/>
        </authorList>
    </citation>
    <scope>NUCLEOTIDE SEQUENCE [LARGE SCALE GENOMIC DNA]</scope>
    <source>
        <strain evidence="2 3">DSM 24874</strain>
    </source>
</reference>
<dbReference type="InterPro" id="IPR013830">
    <property type="entry name" value="SGNH_hydro"/>
</dbReference>
<dbReference type="PANTHER" id="PTHR43784">
    <property type="entry name" value="GDSL-LIKE LIPASE/ACYLHYDROLASE, PUTATIVE (AFU_ORTHOLOGUE AFUA_2G00820)-RELATED"/>
    <property type="match status" value="1"/>
</dbReference>
<name>A0A4S3KRN1_9GAMM</name>
<dbReference type="SUPFAM" id="SSF52266">
    <property type="entry name" value="SGNH hydrolase"/>
    <property type="match status" value="1"/>
</dbReference>
<evidence type="ECO:0000313" key="3">
    <source>
        <dbReference type="Proteomes" id="UP000307749"/>
    </source>
</evidence>
<gene>
    <name evidence="2" type="ORF">B1806_06760</name>
</gene>
<dbReference type="AlphaFoldDB" id="A0A4S3KRN1"/>
<dbReference type="Pfam" id="PF13472">
    <property type="entry name" value="Lipase_GDSL_2"/>
    <property type="match status" value="1"/>
</dbReference>
<dbReference type="Gene3D" id="3.40.50.1110">
    <property type="entry name" value="SGNH hydrolase"/>
    <property type="match status" value="1"/>
</dbReference>
<sequence length="216" mass="23181">MSKPRRRVTRMAELRLLALGDSYTVGEGVAPSAAWPAQLVARLREHGHDCAAPTVLARTGWTTDELLAALATATLAPPYDLVTLQIGVNDQYRGRDMEAFVRGFDALLAQALRLADARATRVLGVSIPDWSVTPFARQDARAPQAIATTIDQFNARARACALRVGAGWVDITSASRRAGQAPEQLCADSLHPGPAQYAHWVATALLPAAREQLPAP</sequence>
<dbReference type="EMBL" id="MWQO01000021">
    <property type="protein sequence ID" value="THD10814.1"/>
    <property type="molecule type" value="Genomic_DNA"/>
</dbReference>
<dbReference type="InterPro" id="IPR053140">
    <property type="entry name" value="GDSL_Rv0518-like"/>
</dbReference>
<dbReference type="STRING" id="993689.GCA_002077135_00527"/>
<accession>A0A4S3KRN1</accession>
<dbReference type="InterPro" id="IPR036514">
    <property type="entry name" value="SGNH_hydro_sf"/>
</dbReference>
<comment type="caution">
    <text evidence="2">The sequence shown here is derived from an EMBL/GenBank/DDBJ whole genome shotgun (WGS) entry which is preliminary data.</text>
</comment>
<organism evidence="2 3">
    <name type="scientific">Metallibacterium scheffleri</name>
    <dbReference type="NCBI Taxonomy" id="993689"/>
    <lineage>
        <taxon>Bacteria</taxon>
        <taxon>Pseudomonadati</taxon>
        <taxon>Pseudomonadota</taxon>
        <taxon>Gammaproteobacteria</taxon>
        <taxon>Lysobacterales</taxon>
        <taxon>Rhodanobacteraceae</taxon>
        <taxon>Metallibacterium</taxon>
    </lineage>
</organism>
<evidence type="ECO:0000313" key="2">
    <source>
        <dbReference type="EMBL" id="THD10814.1"/>
    </source>
</evidence>
<protein>
    <recommendedName>
        <fullName evidence="1">SGNH hydrolase-type esterase domain-containing protein</fullName>
    </recommendedName>
</protein>
<dbReference type="GO" id="GO:0016788">
    <property type="term" value="F:hydrolase activity, acting on ester bonds"/>
    <property type="evidence" value="ECO:0007669"/>
    <property type="project" value="UniProtKB-ARBA"/>
</dbReference>